<accession>A0AAE1HQJ6</accession>
<dbReference type="Proteomes" id="UP001219518">
    <property type="component" value="Unassembled WGS sequence"/>
</dbReference>
<dbReference type="AlphaFoldDB" id="A0AAE1HQJ6"/>
<evidence type="ECO:0000313" key="2">
    <source>
        <dbReference type="Proteomes" id="UP001219518"/>
    </source>
</evidence>
<name>A0AAE1HQJ6_9NEOP</name>
<comment type="caution">
    <text evidence="1">The sequence shown here is derived from an EMBL/GenBank/DDBJ whole genome shotgun (WGS) entry which is preliminary data.</text>
</comment>
<protein>
    <submittedName>
        <fullName evidence="1">UPF0753 protein</fullName>
    </submittedName>
</protein>
<reference evidence="1" key="1">
    <citation type="submission" date="2021-07" db="EMBL/GenBank/DDBJ databases">
        <authorList>
            <person name="Catto M.A."/>
            <person name="Jacobson A."/>
            <person name="Kennedy G."/>
            <person name="Labadie P."/>
            <person name="Hunt B.G."/>
            <person name="Srinivasan R."/>
        </authorList>
    </citation>
    <scope>NUCLEOTIDE SEQUENCE</scope>
    <source>
        <strain evidence="1">PL_HMW_Pooled</strain>
        <tissue evidence="1">Head</tissue>
    </source>
</reference>
<keyword evidence="2" id="KW-1185">Reference proteome</keyword>
<sequence length="81" mass="9012">MPCCNELKFFSHFALGEEKYSCSESICLLQEQNNLDTVSEEKNIKLLADSSARRLVRVPSDQPPGSPLLSIAEVTNTLLNQ</sequence>
<dbReference type="EMBL" id="JAHWGI010001240">
    <property type="protein sequence ID" value="KAK3925660.1"/>
    <property type="molecule type" value="Genomic_DNA"/>
</dbReference>
<proteinExistence type="predicted"/>
<reference evidence="1" key="2">
    <citation type="journal article" date="2023" name="BMC Genomics">
        <title>Pest status, molecular evolution, and epigenetic factors derived from the genome assembly of Frankliniella fusca, a thysanopteran phytovirus vector.</title>
        <authorList>
            <person name="Catto M.A."/>
            <person name="Labadie P.E."/>
            <person name="Jacobson A.L."/>
            <person name="Kennedy G.G."/>
            <person name="Srinivasan R."/>
            <person name="Hunt B.G."/>
        </authorList>
    </citation>
    <scope>NUCLEOTIDE SEQUENCE</scope>
    <source>
        <strain evidence="1">PL_HMW_Pooled</strain>
    </source>
</reference>
<gene>
    <name evidence="1" type="ORF">KUF71_013909</name>
</gene>
<evidence type="ECO:0000313" key="1">
    <source>
        <dbReference type="EMBL" id="KAK3925660.1"/>
    </source>
</evidence>
<organism evidence="1 2">
    <name type="scientific">Frankliniella fusca</name>
    <dbReference type="NCBI Taxonomy" id="407009"/>
    <lineage>
        <taxon>Eukaryota</taxon>
        <taxon>Metazoa</taxon>
        <taxon>Ecdysozoa</taxon>
        <taxon>Arthropoda</taxon>
        <taxon>Hexapoda</taxon>
        <taxon>Insecta</taxon>
        <taxon>Pterygota</taxon>
        <taxon>Neoptera</taxon>
        <taxon>Paraneoptera</taxon>
        <taxon>Thysanoptera</taxon>
        <taxon>Terebrantia</taxon>
        <taxon>Thripoidea</taxon>
        <taxon>Thripidae</taxon>
        <taxon>Frankliniella</taxon>
    </lineage>
</organism>